<organism evidence="1 2">
    <name type="scientific">Silvimonas iriomotensis</name>
    <dbReference type="NCBI Taxonomy" id="449662"/>
    <lineage>
        <taxon>Bacteria</taxon>
        <taxon>Pseudomonadati</taxon>
        <taxon>Pseudomonadota</taxon>
        <taxon>Betaproteobacteria</taxon>
        <taxon>Neisseriales</taxon>
        <taxon>Chitinibacteraceae</taxon>
        <taxon>Silvimonas</taxon>
    </lineage>
</organism>
<comment type="caution">
    <text evidence="1">The sequence shown here is derived from an EMBL/GenBank/DDBJ whole genome shotgun (WGS) entry which is preliminary data.</text>
</comment>
<dbReference type="Proteomes" id="UP000637267">
    <property type="component" value="Unassembled WGS sequence"/>
</dbReference>
<protein>
    <recommendedName>
        <fullName evidence="3">DNA adenine methylase</fullName>
    </recommendedName>
</protein>
<name>A0ABQ2PDG0_9NEIS</name>
<evidence type="ECO:0000313" key="1">
    <source>
        <dbReference type="EMBL" id="GGP23290.1"/>
    </source>
</evidence>
<evidence type="ECO:0008006" key="3">
    <source>
        <dbReference type="Google" id="ProtNLM"/>
    </source>
</evidence>
<proteinExistence type="predicted"/>
<sequence>MLSINDHPDIQGVFDGFWMEGLDIKYSTSNTYGAPQTSRELVICNWQPSGGLF</sequence>
<keyword evidence="2" id="KW-1185">Reference proteome</keyword>
<gene>
    <name evidence="1" type="ORF">GCM10010970_32900</name>
</gene>
<evidence type="ECO:0000313" key="2">
    <source>
        <dbReference type="Proteomes" id="UP000637267"/>
    </source>
</evidence>
<accession>A0ABQ2PDG0</accession>
<dbReference type="RefSeq" id="WP_229709071.1">
    <property type="nucleotide sequence ID" value="NZ_BMLX01000005.1"/>
</dbReference>
<reference evidence="2" key="1">
    <citation type="journal article" date="2019" name="Int. J. Syst. Evol. Microbiol.">
        <title>The Global Catalogue of Microorganisms (GCM) 10K type strain sequencing project: providing services to taxonomists for standard genome sequencing and annotation.</title>
        <authorList>
            <consortium name="The Broad Institute Genomics Platform"/>
            <consortium name="The Broad Institute Genome Sequencing Center for Infectious Disease"/>
            <person name="Wu L."/>
            <person name="Ma J."/>
        </authorList>
    </citation>
    <scope>NUCLEOTIDE SEQUENCE [LARGE SCALE GENOMIC DNA]</scope>
    <source>
        <strain evidence="2">CGMCC 1.8859</strain>
    </source>
</reference>
<dbReference type="EMBL" id="BMLX01000005">
    <property type="protein sequence ID" value="GGP23290.1"/>
    <property type="molecule type" value="Genomic_DNA"/>
</dbReference>